<evidence type="ECO:0000259" key="1">
    <source>
        <dbReference type="Pfam" id="PF25273"/>
    </source>
</evidence>
<dbReference type="Pfam" id="PF25273">
    <property type="entry name" value="DUF7869"/>
    <property type="match status" value="1"/>
</dbReference>
<reference evidence="2 3" key="1">
    <citation type="submission" date="2024-02" db="EMBL/GenBank/DDBJ databases">
        <authorList>
            <person name="Chen Y."/>
            <person name="Shah S."/>
            <person name="Dougan E. K."/>
            <person name="Thang M."/>
            <person name="Chan C."/>
        </authorList>
    </citation>
    <scope>NUCLEOTIDE SEQUENCE [LARGE SCALE GENOMIC DNA]</scope>
</reference>
<name>A0ABP0NNX0_9DINO</name>
<gene>
    <name evidence="2" type="ORF">SCF082_LOCUS33496</name>
</gene>
<dbReference type="Proteomes" id="UP001642464">
    <property type="component" value="Unassembled WGS sequence"/>
</dbReference>
<dbReference type="InterPro" id="IPR057191">
    <property type="entry name" value="DUF7869"/>
</dbReference>
<dbReference type="PANTHER" id="PTHR33153">
    <property type="entry name" value="MYND-TYPE DOMAIN-CONTAINING PROTEIN"/>
    <property type="match status" value="1"/>
</dbReference>
<organism evidence="2 3">
    <name type="scientific">Durusdinium trenchii</name>
    <dbReference type="NCBI Taxonomy" id="1381693"/>
    <lineage>
        <taxon>Eukaryota</taxon>
        <taxon>Sar</taxon>
        <taxon>Alveolata</taxon>
        <taxon>Dinophyceae</taxon>
        <taxon>Suessiales</taxon>
        <taxon>Symbiodiniaceae</taxon>
        <taxon>Durusdinium</taxon>
    </lineage>
</organism>
<protein>
    <recommendedName>
        <fullName evidence="1">DUF7869 domain-containing protein</fullName>
    </recommendedName>
</protein>
<evidence type="ECO:0000313" key="3">
    <source>
        <dbReference type="Proteomes" id="UP001642464"/>
    </source>
</evidence>
<dbReference type="EMBL" id="CAXAMM010029868">
    <property type="protein sequence ID" value="CAK9065470.1"/>
    <property type="molecule type" value="Genomic_DNA"/>
</dbReference>
<dbReference type="PANTHER" id="PTHR33153:SF3">
    <property type="entry name" value="TRAFFICKING PROTEIN PARTICLE COMPLEX SUBUNIT 11 DOMAIN-CONTAINING PROTEIN"/>
    <property type="match status" value="1"/>
</dbReference>
<keyword evidence="3" id="KW-1185">Reference proteome</keyword>
<comment type="caution">
    <text evidence="2">The sequence shown here is derived from an EMBL/GenBank/DDBJ whole genome shotgun (WGS) entry which is preliminary data.</text>
</comment>
<feature type="domain" description="DUF7869" evidence="1">
    <location>
        <begin position="406"/>
        <end position="540"/>
    </location>
</feature>
<evidence type="ECO:0000313" key="2">
    <source>
        <dbReference type="EMBL" id="CAK9065470.1"/>
    </source>
</evidence>
<sequence>MELTKVAKLNLKDFANQVRYSCDYIDACKKFNQKPGRFLNPLAGEFFSGLPSGWTSANAGAVNKEKFFKQFPDMQPNANQVEKSDYCRKILQLRMDEGRFLYFENVKAILGKKQSMRSLFNYIVQALRVEPLASLLEKPSVWNELNKVPQHLWLSEEQPCDHNERMGVLGNLVVPACARLGACVALGMAISNDSSLDNNCALIVAQIAFCSDVLHSTGILLMICLKKVFDEVKAVEKDREESGKSTWRQAAPVDLRYLKLRKYDQPRSVELTSDVVTFLQKVYCSVAETLPDVRDDTLSDGECEVWAANFSFLRFRQASSHSVCAECFKHKQLISALSRHLSARRTQEGLYHQHLEDHFRDRVTYWESRGESRARHSSISIIIDGMDQGKFAIPRHKSAHTKALANFSRPRLHVTGAIAHGYFVSMYVTDSDVPKDSNTSLEIISHSLDLLSKYTDLTRTDITIQCDNTPREIKNNHTLRYCAGAVSCGSVRSIKVCSLRSGHSHEDIDQVFGQCASFLKTVRSRLTPDDFVDSLREFVQDVLCRPFEKDRHVWKLDTVREWSLGIW</sequence>
<accession>A0ABP0NNX0</accession>
<proteinExistence type="predicted"/>